<dbReference type="PANTHER" id="PTHR37534:SF46">
    <property type="entry name" value="ZN(II)2CYS6 TRANSCRIPTION FACTOR (EUROFUNG)"/>
    <property type="match status" value="1"/>
</dbReference>
<evidence type="ECO:0000259" key="4">
    <source>
        <dbReference type="PROSITE" id="PS50048"/>
    </source>
</evidence>
<dbReference type="Pfam" id="PF11951">
    <property type="entry name" value="Fungal_trans_2"/>
    <property type="match status" value="1"/>
</dbReference>
<dbReference type="InterPro" id="IPR001138">
    <property type="entry name" value="Zn2Cys6_DnaBD"/>
</dbReference>
<evidence type="ECO:0000256" key="1">
    <source>
        <dbReference type="ARBA" id="ARBA00004123"/>
    </source>
</evidence>
<evidence type="ECO:0000256" key="3">
    <source>
        <dbReference type="SAM" id="MobiDB-lite"/>
    </source>
</evidence>
<accession>A0A6G1JT40</accession>
<dbReference type="InterPro" id="IPR021858">
    <property type="entry name" value="Fun_TF"/>
</dbReference>
<feature type="compositionally biased region" description="Polar residues" evidence="3">
    <location>
        <begin position="377"/>
        <end position="393"/>
    </location>
</feature>
<dbReference type="EMBL" id="MU005785">
    <property type="protein sequence ID" value="KAF2703774.1"/>
    <property type="molecule type" value="Genomic_DNA"/>
</dbReference>
<keyword evidence="6" id="KW-1185">Reference proteome</keyword>
<dbReference type="PROSITE" id="PS00463">
    <property type="entry name" value="ZN2_CY6_FUNGAL_1"/>
    <property type="match status" value="1"/>
</dbReference>
<feature type="region of interest" description="Disordered" evidence="3">
    <location>
        <begin position="377"/>
        <end position="399"/>
    </location>
</feature>
<dbReference type="InterPro" id="IPR036864">
    <property type="entry name" value="Zn2-C6_fun-type_DNA-bd_sf"/>
</dbReference>
<dbReference type="SMART" id="SM00066">
    <property type="entry name" value="GAL4"/>
    <property type="match status" value="2"/>
</dbReference>
<feature type="region of interest" description="Disordered" evidence="3">
    <location>
        <begin position="109"/>
        <end position="135"/>
    </location>
</feature>
<protein>
    <recommendedName>
        <fullName evidence="4">Zn(2)-C6 fungal-type domain-containing protein</fullName>
    </recommendedName>
</protein>
<sequence>MTSKSNQRQVCARCAEIKQACDGSSPCSRCLRLSLPCVAKGRGHHVVANDAVLNGRKPKAKVTRVHTGCFTCKQRRKKCDEVKPKCADCRRLNLLCNWPTQLGHRRSTLRGDTLTSSSSSRVSKRDLPSDVQTPTVLVPGHDELQRQHWISEYNYGINVEDLPNDMEFQDWTDPSILSPIMLLDDTDSTTSPSGSDLSLVLPTPLPDLASCEDRALFNHFLHVVAPILSRCGTNGANPYLKNLLPLADENEIVLNSILALSAKHWRKCMPQLAARGTIHQSRATQSLAVLLPQVDRTAADIALASSLVLCMTELFDGVSTSWKFHLTGAKRLLDALQTQKRRKGTTSLHRFLVRLYHFLDSATTTSTCRPPIVKENQGQNVMTSPELQNQTGPSEVHQSDNDAEDFAVYGLPKPLFHLVDRVNTTAYERRHRIDEASDSEFRQQAAKVEELIGSWSYEYGGVSQAVSKLCSGDPDAYNAVTAFEWALRLRLHQIVDGYGLDNMIVVDAVNGIIESTQKIRYGSPLESCILFPLVMAGGACSSLEHRLIIQDRLMVMERTCGFGYLYNARELVERVWKRRAQSAPDAIVNWARIRFEEMDGLVIF</sequence>
<dbReference type="OrthoDB" id="3509362at2759"/>
<name>A0A6G1JT40_9PLEO</name>
<dbReference type="GO" id="GO:0005634">
    <property type="term" value="C:nucleus"/>
    <property type="evidence" value="ECO:0007669"/>
    <property type="project" value="UniProtKB-SubCell"/>
</dbReference>
<feature type="compositionally biased region" description="Low complexity" evidence="3">
    <location>
        <begin position="110"/>
        <end position="121"/>
    </location>
</feature>
<dbReference type="AlphaFoldDB" id="A0A6G1JT40"/>
<evidence type="ECO:0000313" key="5">
    <source>
        <dbReference type="EMBL" id="KAF2703774.1"/>
    </source>
</evidence>
<comment type="subcellular location">
    <subcellularLocation>
        <location evidence="1">Nucleus</location>
    </subcellularLocation>
</comment>
<reference evidence="5" key="1">
    <citation type="journal article" date="2020" name="Stud. Mycol.">
        <title>101 Dothideomycetes genomes: a test case for predicting lifestyles and emergence of pathogens.</title>
        <authorList>
            <person name="Haridas S."/>
            <person name="Albert R."/>
            <person name="Binder M."/>
            <person name="Bloem J."/>
            <person name="Labutti K."/>
            <person name="Salamov A."/>
            <person name="Andreopoulos B."/>
            <person name="Baker S."/>
            <person name="Barry K."/>
            <person name="Bills G."/>
            <person name="Bluhm B."/>
            <person name="Cannon C."/>
            <person name="Castanera R."/>
            <person name="Culley D."/>
            <person name="Daum C."/>
            <person name="Ezra D."/>
            <person name="Gonzalez J."/>
            <person name="Henrissat B."/>
            <person name="Kuo A."/>
            <person name="Liang C."/>
            <person name="Lipzen A."/>
            <person name="Lutzoni F."/>
            <person name="Magnuson J."/>
            <person name="Mondo S."/>
            <person name="Nolan M."/>
            <person name="Ohm R."/>
            <person name="Pangilinan J."/>
            <person name="Park H.-J."/>
            <person name="Ramirez L."/>
            <person name="Alfaro M."/>
            <person name="Sun H."/>
            <person name="Tritt A."/>
            <person name="Yoshinaga Y."/>
            <person name="Zwiers L.-H."/>
            <person name="Turgeon B."/>
            <person name="Goodwin S."/>
            <person name="Spatafora J."/>
            <person name="Crous P."/>
            <person name="Grigoriev I."/>
        </authorList>
    </citation>
    <scope>NUCLEOTIDE SEQUENCE</scope>
    <source>
        <strain evidence="5">CBS 279.74</strain>
    </source>
</reference>
<dbReference type="SUPFAM" id="SSF57701">
    <property type="entry name" value="Zn2/Cys6 DNA-binding domain"/>
    <property type="match status" value="2"/>
</dbReference>
<dbReference type="Pfam" id="PF00172">
    <property type="entry name" value="Zn_clus"/>
    <property type="match status" value="2"/>
</dbReference>
<dbReference type="CDD" id="cd00067">
    <property type="entry name" value="GAL4"/>
    <property type="match status" value="2"/>
</dbReference>
<keyword evidence="2" id="KW-0539">Nucleus</keyword>
<dbReference type="GO" id="GO:0000981">
    <property type="term" value="F:DNA-binding transcription factor activity, RNA polymerase II-specific"/>
    <property type="evidence" value="ECO:0007669"/>
    <property type="project" value="InterPro"/>
</dbReference>
<dbReference type="Proteomes" id="UP000799428">
    <property type="component" value="Unassembled WGS sequence"/>
</dbReference>
<organism evidence="5 6">
    <name type="scientific">Pleomassaria siparia CBS 279.74</name>
    <dbReference type="NCBI Taxonomy" id="1314801"/>
    <lineage>
        <taxon>Eukaryota</taxon>
        <taxon>Fungi</taxon>
        <taxon>Dikarya</taxon>
        <taxon>Ascomycota</taxon>
        <taxon>Pezizomycotina</taxon>
        <taxon>Dothideomycetes</taxon>
        <taxon>Pleosporomycetidae</taxon>
        <taxon>Pleosporales</taxon>
        <taxon>Pleomassariaceae</taxon>
        <taxon>Pleomassaria</taxon>
    </lineage>
</organism>
<dbReference type="GO" id="GO:0008270">
    <property type="term" value="F:zinc ion binding"/>
    <property type="evidence" value="ECO:0007669"/>
    <property type="project" value="InterPro"/>
</dbReference>
<proteinExistence type="predicted"/>
<dbReference type="Gene3D" id="4.10.240.10">
    <property type="entry name" value="Zn(2)-C6 fungal-type DNA-binding domain"/>
    <property type="match status" value="1"/>
</dbReference>
<dbReference type="PROSITE" id="PS50048">
    <property type="entry name" value="ZN2_CY6_FUNGAL_2"/>
    <property type="match status" value="1"/>
</dbReference>
<gene>
    <name evidence="5" type="ORF">K504DRAFT_485541</name>
</gene>
<evidence type="ECO:0000256" key="2">
    <source>
        <dbReference type="ARBA" id="ARBA00023242"/>
    </source>
</evidence>
<evidence type="ECO:0000313" key="6">
    <source>
        <dbReference type="Proteomes" id="UP000799428"/>
    </source>
</evidence>
<dbReference type="PANTHER" id="PTHR37534">
    <property type="entry name" value="TRANSCRIPTIONAL ACTIVATOR PROTEIN UGA3"/>
    <property type="match status" value="1"/>
</dbReference>
<feature type="domain" description="Zn(2)-C6 fungal-type" evidence="4">
    <location>
        <begin position="68"/>
        <end position="98"/>
    </location>
</feature>